<dbReference type="AlphaFoldDB" id="A0A0R2NKH3"/>
<evidence type="ECO:0000313" key="1">
    <source>
        <dbReference type="EMBL" id="KRO26278.1"/>
    </source>
</evidence>
<sequence length="110" mass="12701">MGLLSCVSGIDSLDQVNDTLQYFTNRNDRYIYLDQQDQQFIGVVLVILQKDFVIIDRLGFIPDEETVFNENEVLRSLQSIYPERRLIGTIATSSMMERFEMGQNINGTNE</sequence>
<protein>
    <recommendedName>
        <fullName evidence="3">Reductase</fullName>
    </recommendedName>
</protein>
<name>A0A0R2NKH3_9LACO</name>
<comment type="caution">
    <text evidence="1">The sequence shown here is derived from an EMBL/GenBank/DDBJ whole genome shotgun (WGS) entry which is preliminary data.</text>
</comment>
<gene>
    <name evidence="1" type="ORF">IV88_GL000063</name>
</gene>
<dbReference type="PATRIC" id="fig|480391.4.peg.65"/>
<dbReference type="EMBL" id="JQCQ01000001">
    <property type="protein sequence ID" value="KRO26278.1"/>
    <property type="molecule type" value="Genomic_DNA"/>
</dbReference>
<accession>A0A0R2NKH3</accession>
<dbReference type="Proteomes" id="UP000051249">
    <property type="component" value="Unassembled WGS sequence"/>
</dbReference>
<keyword evidence="2" id="KW-1185">Reference proteome</keyword>
<organism evidence="1 2">
    <name type="scientific">Pediococcus argentinicus</name>
    <dbReference type="NCBI Taxonomy" id="480391"/>
    <lineage>
        <taxon>Bacteria</taxon>
        <taxon>Bacillati</taxon>
        <taxon>Bacillota</taxon>
        <taxon>Bacilli</taxon>
        <taxon>Lactobacillales</taxon>
        <taxon>Lactobacillaceae</taxon>
        <taxon>Pediococcus</taxon>
    </lineage>
</organism>
<proteinExistence type="predicted"/>
<reference evidence="1 2" key="1">
    <citation type="journal article" date="2015" name="Genome Announc.">
        <title>Expanding the biotechnology potential of lactobacilli through comparative genomics of 213 strains and associated genera.</title>
        <authorList>
            <person name="Sun Z."/>
            <person name="Harris H.M."/>
            <person name="McCann A."/>
            <person name="Guo C."/>
            <person name="Argimon S."/>
            <person name="Zhang W."/>
            <person name="Yang X."/>
            <person name="Jeffery I.B."/>
            <person name="Cooney J.C."/>
            <person name="Kagawa T.F."/>
            <person name="Liu W."/>
            <person name="Song Y."/>
            <person name="Salvetti E."/>
            <person name="Wrobel A."/>
            <person name="Rasinkangas P."/>
            <person name="Parkhill J."/>
            <person name="Rea M.C."/>
            <person name="O'Sullivan O."/>
            <person name="Ritari J."/>
            <person name="Douillard F.P."/>
            <person name="Paul Ross R."/>
            <person name="Yang R."/>
            <person name="Briner A.E."/>
            <person name="Felis G.E."/>
            <person name="de Vos W.M."/>
            <person name="Barrangou R."/>
            <person name="Klaenhammer T.R."/>
            <person name="Caufield P.W."/>
            <person name="Cui Y."/>
            <person name="Zhang H."/>
            <person name="O'Toole P.W."/>
        </authorList>
    </citation>
    <scope>NUCLEOTIDE SEQUENCE [LARGE SCALE GENOMIC DNA]</scope>
    <source>
        <strain evidence="1 2">DSM 23026</strain>
    </source>
</reference>
<evidence type="ECO:0000313" key="2">
    <source>
        <dbReference type="Proteomes" id="UP000051249"/>
    </source>
</evidence>
<evidence type="ECO:0008006" key="3">
    <source>
        <dbReference type="Google" id="ProtNLM"/>
    </source>
</evidence>